<dbReference type="Pfam" id="PF07062">
    <property type="entry name" value="Clc-like"/>
    <property type="match status" value="1"/>
</dbReference>
<dbReference type="Proteomes" id="UP000035642">
    <property type="component" value="Unassembled WGS sequence"/>
</dbReference>
<dbReference type="Gene3D" id="1.20.140.150">
    <property type="match status" value="1"/>
</dbReference>
<sequence>MYFDHIFVDIHYRANVYAYMYKTVFVSSIAFVVAGIVLTVFSLLSPTWQITKRPKTAEIHHHGLWWDCVVSDGTLIPLGREKSSQQSEKCVSKFNPAVQSQLKAVLENGDAFSKELLSHRFLPHHKSVIFFSAFTLVFGAIGVITGACSPCFPPNSLLFVVSSFMTGACSLLSDVIFILGTANTVTTVKEPSHLEGAGGEVRNELVKY</sequence>
<feature type="transmembrane region" description="Helical" evidence="1">
    <location>
        <begin position="20"/>
        <end position="44"/>
    </location>
</feature>
<name>A0A0K0CZS4_ANGCA</name>
<reference evidence="3" key="2">
    <citation type="submission" date="2017-02" db="UniProtKB">
        <authorList>
            <consortium name="WormBaseParasite"/>
        </authorList>
    </citation>
    <scope>IDENTIFICATION</scope>
</reference>
<accession>A0A0K0CZS4</accession>
<dbReference type="PANTHER" id="PTHR35574">
    <property type="entry name" value="PUTATIVE-RELATED"/>
    <property type="match status" value="1"/>
</dbReference>
<dbReference type="GO" id="GO:0016020">
    <property type="term" value="C:membrane"/>
    <property type="evidence" value="ECO:0007669"/>
    <property type="project" value="InterPro"/>
</dbReference>
<protein>
    <submittedName>
        <fullName evidence="3">Transmembrane protein</fullName>
    </submittedName>
</protein>
<dbReference type="AlphaFoldDB" id="A0A0K0CZS4"/>
<keyword evidence="1" id="KW-1133">Transmembrane helix</keyword>
<proteinExistence type="predicted"/>
<evidence type="ECO:0000313" key="3">
    <source>
        <dbReference type="WBParaSite" id="ACAC_0000326001-mRNA-1"/>
    </source>
</evidence>
<feature type="transmembrane region" description="Helical" evidence="1">
    <location>
        <begin position="157"/>
        <end position="179"/>
    </location>
</feature>
<evidence type="ECO:0000256" key="1">
    <source>
        <dbReference type="SAM" id="Phobius"/>
    </source>
</evidence>
<keyword evidence="2" id="KW-1185">Reference proteome</keyword>
<keyword evidence="1" id="KW-0472">Membrane</keyword>
<dbReference type="STRING" id="6313.A0A0K0CZS4"/>
<dbReference type="WBParaSite" id="ACAC_0000326001-mRNA-1">
    <property type="protein sequence ID" value="ACAC_0000326001-mRNA-1"/>
    <property type="gene ID" value="ACAC_0000326001"/>
</dbReference>
<evidence type="ECO:0000313" key="2">
    <source>
        <dbReference type="Proteomes" id="UP000035642"/>
    </source>
</evidence>
<keyword evidence="1" id="KW-0812">Transmembrane</keyword>
<dbReference type="InterPro" id="IPR010761">
    <property type="entry name" value="Clc_prot-like"/>
</dbReference>
<dbReference type="PANTHER" id="PTHR35574:SF4">
    <property type="entry name" value="CLC-LIKE PROTEIN"/>
    <property type="match status" value="1"/>
</dbReference>
<reference evidence="2" key="1">
    <citation type="submission" date="2012-09" db="EMBL/GenBank/DDBJ databases">
        <authorList>
            <person name="Martin A.A."/>
        </authorList>
    </citation>
    <scope>NUCLEOTIDE SEQUENCE</scope>
</reference>
<feature type="transmembrane region" description="Helical" evidence="1">
    <location>
        <begin position="128"/>
        <end position="145"/>
    </location>
</feature>
<organism evidence="2 3">
    <name type="scientific">Angiostrongylus cantonensis</name>
    <name type="common">Rat lungworm</name>
    <dbReference type="NCBI Taxonomy" id="6313"/>
    <lineage>
        <taxon>Eukaryota</taxon>
        <taxon>Metazoa</taxon>
        <taxon>Ecdysozoa</taxon>
        <taxon>Nematoda</taxon>
        <taxon>Chromadorea</taxon>
        <taxon>Rhabditida</taxon>
        <taxon>Rhabditina</taxon>
        <taxon>Rhabditomorpha</taxon>
        <taxon>Strongyloidea</taxon>
        <taxon>Metastrongylidae</taxon>
        <taxon>Angiostrongylus</taxon>
    </lineage>
</organism>